<dbReference type="EMBL" id="JAUKUA010000002">
    <property type="protein sequence ID" value="KAK0724513.1"/>
    <property type="molecule type" value="Genomic_DNA"/>
</dbReference>
<protein>
    <submittedName>
        <fullName evidence="2">Uncharacterized protein</fullName>
    </submittedName>
</protein>
<sequence>MHPRVTDAPGLPRTAHGKRLKGGHGHGILLILSLVLLPRLLLTAAAFRLRVPRLPHRIVGDWTAFKSLEWNTTCRTVLQLLCNWNIFSHSPDFLPQPAPFALPLSHSHSPFRSDFQYEVADGHVCIANSTEWLHPRAHLCWVCLGFKFSTRQACKVLLAIRLALRMLRHHGVFPISRR</sequence>
<evidence type="ECO:0000256" key="1">
    <source>
        <dbReference type="SAM" id="Phobius"/>
    </source>
</evidence>
<proteinExistence type="predicted"/>
<reference evidence="2" key="1">
    <citation type="submission" date="2023-06" db="EMBL/GenBank/DDBJ databases">
        <title>Genome-scale phylogeny and comparative genomics of the fungal order Sordariales.</title>
        <authorList>
            <consortium name="Lawrence Berkeley National Laboratory"/>
            <person name="Hensen N."/>
            <person name="Bonometti L."/>
            <person name="Westerberg I."/>
            <person name="Brannstrom I.O."/>
            <person name="Guillou S."/>
            <person name="Cros-Aarteil S."/>
            <person name="Calhoun S."/>
            <person name="Haridas S."/>
            <person name="Kuo A."/>
            <person name="Mondo S."/>
            <person name="Pangilinan J."/>
            <person name="Riley R."/>
            <person name="Labutti K."/>
            <person name="Andreopoulos B."/>
            <person name="Lipzen A."/>
            <person name="Chen C."/>
            <person name="Yanf M."/>
            <person name="Daum C."/>
            <person name="Ng V."/>
            <person name="Clum A."/>
            <person name="Steindorff A."/>
            <person name="Ohm R."/>
            <person name="Martin F."/>
            <person name="Silar P."/>
            <person name="Natvig D."/>
            <person name="Lalanne C."/>
            <person name="Gautier V."/>
            <person name="Ament-Velasquez S.L."/>
            <person name="Kruys A."/>
            <person name="Hutchinson M.I."/>
            <person name="Powell A.J."/>
            <person name="Barry K."/>
            <person name="Miller A.N."/>
            <person name="Grigoriev I.V."/>
            <person name="Debuchy R."/>
            <person name="Gladieux P."/>
            <person name="Thoren M.H."/>
            <person name="Johannesson H."/>
        </authorList>
    </citation>
    <scope>NUCLEOTIDE SEQUENCE</scope>
    <source>
        <strain evidence="2">SMH4607-1</strain>
    </source>
</reference>
<keyword evidence="1" id="KW-1133">Transmembrane helix</keyword>
<keyword evidence="1" id="KW-0472">Membrane</keyword>
<keyword evidence="3" id="KW-1185">Reference proteome</keyword>
<keyword evidence="1" id="KW-0812">Transmembrane</keyword>
<gene>
    <name evidence="2" type="ORF">B0H67DRAFT_107796</name>
</gene>
<dbReference type="AlphaFoldDB" id="A0AA40AYV0"/>
<organism evidence="2 3">
    <name type="scientific">Lasiosphaeris hirsuta</name>
    <dbReference type="NCBI Taxonomy" id="260670"/>
    <lineage>
        <taxon>Eukaryota</taxon>
        <taxon>Fungi</taxon>
        <taxon>Dikarya</taxon>
        <taxon>Ascomycota</taxon>
        <taxon>Pezizomycotina</taxon>
        <taxon>Sordariomycetes</taxon>
        <taxon>Sordariomycetidae</taxon>
        <taxon>Sordariales</taxon>
        <taxon>Lasiosphaeriaceae</taxon>
        <taxon>Lasiosphaeris</taxon>
    </lineage>
</organism>
<accession>A0AA40AYV0</accession>
<name>A0AA40AYV0_9PEZI</name>
<dbReference type="Proteomes" id="UP001172102">
    <property type="component" value="Unassembled WGS sequence"/>
</dbReference>
<evidence type="ECO:0000313" key="3">
    <source>
        <dbReference type="Proteomes" id="UP001172102"/>
    </source>
</evidence>
<comment type="caution">
    <text evidence="2">The sequence shown here is derived from an EMBL/GenBank/DDBJ whole genome shotgun (WGS) entry which is preliminary data.</text>
</comment>
<feature type="transmembrane region" description="Helical" evidence="1">
    <location>
        <begin position="27"/>
        <end position="47"/>
    </location>
</feature>
<evidence type="ECO:0000313" key="2">
    <source>
        <dbReference type="EMBL" id="KAK0724513.1"/>
    </source>
</evidence>